<proteinExistence type="predicted"/>
<dbReference type="AlphaFoldDB" id="A0AAX3MUK4"/>
<name>A0AAX3MUK4_9BACL</name>
<dbReference type="Pfam" id="PF14004">
    <property type="entry name" value="DUF4227"/>
    <property type="match status" value="1"/>
</dbReference>
<evidence type="ECO:0000256" key="1">
    <source>
        <dbReference type="SAM" id="Phobius"/>
    </source>
</evidence>
<evidence type="ECO:0000313" key="3">
    <source>
        <dbReference type="Proteomes" id="UP001220962"/>
    </source>
</evidence>
<reference evidence="2" key="1">
    <citation type="submission" date="2023-02" db="EMBL/GenBank/DDBJ databases">
        <title>Pathogen: clinical or host-associated sample.</title>
        <authorList>
            <person name="Hergert J."/>
            <person name="Casey R."/>
            <person name="Wagner J."/>
            <person name="Young E.L."/>
            <person name="Oakeson K.F."/>
        </authorList>
    </citation>
    <scope>NUCLEOTIDE SEQUENCE</scope>
    <source>
        <strain evidence="2">2022CK-00830</strain>
    </source>
</reference>
<organism evidence="2 3">
    <name type="scientific">Paenibacillus urinalis</name>
    <dbReference type="NCBI Taxonomy" id="521520"/>
    <lineage>
        <taxon>Bacteria</taxon>
        <taxon>Bacillati</taxon>
        <taxon>Bacillota</taxon>
        <taxon>Bacilli</taxon>
        <taxon>Bacillales</taxon>
        <taxon>Paenibacillaceae</taxon>
        <taxon>Paenibacillus</taxon>
    </lineage>
</organism>
<keyword evidence="1" id="KW-0812">Transmembrane</keyword>
<accession>A0AAX3MUK4</accession>
<sequence length="80" mass="9721">MIFSLRRMFRLVRFLIVFAALVYMFYNVFNLFSGWITPVDHYKIPEGNALKVFHHEEGTGLVMEKTSMLERLRFFYWYGE</sequence>
<dbReference type="EMBL" id="CP118101">
    <property type="protein sequence ID" value="WDH81295.1"/>
    <property type="molecule type" value="Genomic_DNA"/>
</dbReference>
<dbReference type="RefSeq" id="WP_076313073.1">
    <property type="nucleotide sequence ID" value="NZ_CP118101.1"/>
</dbReference>
<protein>
    <submittedName>
        <fullName evidence="2">DUF4227 family protein</fullName>
    </submittedName>
</protein>
<keyword evidence="1" id="KW-0472">Membrane</keyword>
<keyword evidence="1" id="KW-1133">Transmembrane helix</keyword>
<dbReference type="Proteomes" id="UP001220962">
    <property type="component" value="Chromosome"/>
</dbReference>
<evidence type="ECO:0000313" key="2">
    <source>
        <dbReference type="EMBL" id="WDH81295.1"/>
    </source>
</evidence>
<feature type="transmembrane region" description="Helical" evidence="1">
    <location>
        <begin position="12"/>
        <end position="36"/>
    </location>
</feature>
<dbReference type="InterPro" id="IPR025321">
    <property type="entry name" value="DUF4227"/>
</dbReference>
<gene>
    <name evidence="2" type="ORF">PUW23_17385</name>
</gene>